<sequence length="68" mass="7614">MAVEDALKHADGHQPAVPLGPGVARTKLRGTRHLQSRKRVWLSTRDGRTTAHARERPSTSKSHLLKKR</sequence>
<feature type="compositionally biased region" description="Basic and acidic residues" evidence="1">
    <location>
        <begin position="1"/>
        <end position="12"/>
    </location>
</feature>
<feature type="region of interest" description="Disordered" evidence="1">
    <location>
        <begin position="1"/>
        <end position="68"/>
    </location>
</feature>
<evidence type="ECO:0000313" key="2">
    <source>
        <dbReference type="EMBL" id="KAK7492130.1"/>
    </source>
</evidence>
<keyword evidence="3" id="KW-1185">Reference proteome</keyword>
<comment type="caution">
    <text evidence="2">The sequence shown here is derived from an EMBL/GenBank/DDBJ whole genome shotgun (WGS) entry which is preliminary data.</text>
</comment>
<reference evidence="2 3" key="1">
    <citation type="journal article" date="2023" name="Sci. Data">
        <title>Genome assembly of the Korean intertidal mud-creeper Batillaria attramentaria.</title>
        <authorList>
            <person name="Patra A.K."/>
            <person name="Ho P.T."/>
            <person name="Jun S."/>
            <person name="Lee S.J."/>
            <person name="Kim Y."/>
            <person name="Won Y.J."/>
        </authorList>
    </citation>
    <scope>NUCLEOTIDE SEQUENCE [LARGE SCALE GENOMIC DNA]</scope>
    <source>
        <strain evidence="2">Wonlab-2016</strain>
    </source>
</reference>
<dbReference type="AlphaFoldDB" id="A0ABD0KZ63"/>
<gene>
    <name evidence="2" type="ORF">BaRGS_00016604</name>
</gene>
<name>A0ABD0KZ63_9CAEN</name>
<feature type="compositionally biased region" description="Basic residues" evidence="1">
    <location>
        <begin position="26"/>
        <end position="40"/>
    </location>
</feature>
<evidence type="ECO:0000256" key="1">
    <source>
        <dbReference type="SAM" id="MobiDB-lite"/>
    </source>
</evidence>
<accession>A0ABD0KZ63</accession>
<protein>
    <submittedName>
        <fullName evidence="2">Uncharacterized protein</fullName>
    </submittedName>
</protein>
<evidence type="ECO:0000313" key="3">
    <source>
        <dbReference type="Proteomes" id="UP001519460"/>
    </source>
</evidence>
<dbReference type="Proteomes" id="UP001519460">
    <property type="component" value="Unassembled WGS sequence"/>
</dbReference>
<feature type="compositionally biased region" description="Basic and acidic residues" evidence="1">
    <location>
        <begin position="45"/>
        <end position="58"/>
    </location>
</feature>
<dbReference type="EMBL" id="JACVVK020000106">
    <property type="protein sequence ID" value="KAK7492130.1"/>
    <property type="molecule type" value="Genomic_DNA"/>
</dbReference>
<proteinExistence type="predicted"/>
<organism evidence="2 3">
    <name type="scientific">Batillaria attramentaria</name>
    <dbReference type="NCBI Taxonomy" id="370345"/>
    <lineage>
        <taxon>Eukaryota</taxon>
        <taxon>Metazoa</taxon>
        <taxon>Spiralia</taxon>
        <taxon>Lophotrochozoa</taxon>
        <taxon>Mollusca</taxon>
        <taxon>Gastropoda</taxon>
        <taxon>Caenogastropoda</taxon>
        <taxon>Sorbeoconcha</taxon>
        <taxon>Cerithioidea</taxon>
        <taxon>Batillariidae</taxon>
        <taxon>Batillaria</taxon>
    </lineage>
</organism>